<dbReference type="InterPro" id="IPR001537">
    <property type="entry name" value="SpoU_MeTrfase"/>
</dbReference>
<comment type="function">
    <text evidence="7">S-adenosyl-L-methionine-dependent 2'-O-ribose methyltransferase that catalyzes the formation of 2'-O-methylguanosine at position 18 (Gm18) in a subset of tRNA. Selectively mediates Gm18 methylation of tRNAGln-TTG/CTG and tRNASer-TGA/GCT. Gm18 modification can enhance the stability of modified tRNAs.</text>
</comment>
<evidence type="ECO:0000256" key="10">
    <source>
        <dbReference type="ARBA" id="ARBA00093656"/>
    </source>
</evidence>
<evidence type="ECO:0000256" key="6">
    <source>
        <dbReference type="ARBA" id="ARBA00093266"/>
    </source>
</evidence>
<evidence type="ECO:0000256" key="9">
    <source>
        <dbReference type="ARBA" id="ARBA00093636"/>
    </source>
</evidence>
<feature type="domain" description="tRNA/rRNA methyltransferase SpoU type" evidence="11">
    <location>
        <begin position="1891"/>
        <end position="2033"/>
    </location>
</feature>
<accession>A0A8J6CKW7</accession>
<evidence type="ECO:0000313" key="13">
    <source>
        <dbReference type="Proteomes" id="UP000701853"/>
    </source>
</evidence>
<evidence type="ECO:0000256" key="1">
    <source>
        <dbReference type="ARBA" id="ARBA00022603"/>
    </source>
</evidence>
<evidence type="ECO:0000256" key="2">
    <source>
        <dbReference type="ARBA" id="ARBA00022679"/>
    </source>
</evidence>
<dbReference type="EC" id="2.1.1.34" evidence="8"/>
<keyword evidence="4" id="KW-0694">RNA-binding</keyword>
<dbReference type="InterPro" id="IPR016024">
    <property type="entry name" value="ARM-type_fold"/>
</dbReference>
<dbReference type="OrthoDB" id="241340at2759"/>
<dbReference type="InterPro" id="IPR029026">
    <property type="entry name" value="tRNA_m1G_MTases_N"/>
</dbReference>
<dbReference type="PANTHER" id="PTHR12029:SF11">
    <property type="entry name" value="METHYLTRANSFERASE TARBP1-RELATED"/>
    <property type="match status" value="1"/>
</dbReference>
<gene>
    <name evidence="12" type="ORF">CXB51_032876</name>
</gene>
<evidence type="ECO:0000256" key="5">
    <source>
        <dbReference type="ARBA" id="ARBA00022990"/>
    </source>
</evidence>
<dbReference type="GO" id="GO:0141100">
    <property type="term" value="F:tRNA (guanine(18)-2'-O)-methyltransferase activity"/>
    <property type="evidence" value="ECO:0007669"/>
    <property type="project" value="UniProtKB-EC"/>
</dbReference>
<dbReference type="InterPro" id="IPR044748">
    <property type="entry name" value="Trm3/TARBP1_C"/>
</dbReference>
<dbReference type="Pfam" id="PF00588">
    <property type="entry name" value="SpoU_methylase"/>
    <property type="match status" value="1"/>
</dbReference>
<dbReference type="PANTHER" id="PTHR12029">
    <property type="entry name" value="RNA METHYLTRANSFERASE"/>
    <property type="match status" value="1"/>
</dbReference>
<protein>
    <recommendedName>
        <fullName evidence="9">tRNA (guanosine(18)-2'-O)-methyltransferase TARBP1</fullName>
        <ecNumber evidence="8">2.1.1.34</ecNumber>
    </recommendedName>
    <alternativeName>
        <fullName evidence="10">TAR RNA-binding protein 1</fullName>
    </alternativeName>
</protein>
<evidence type="ECO:0000256" key="7">
    <source>
        <dbReference type="ARBA" id="ARBA00093361"/>
    </source>
</evidence>
<evidence type="ECO:0000259" key="11">
    <source>
        <dbReference type="Pfam" id="PF00588"/>
    </source>
</evidence>
<evidence type="ECO:0000256" key="8">
    <source>
        <dbReference type="ARBA" id="ARBA00093594"/>
    </source>
</evidence>
<keyword evidence="3" id="KW-0949">S-adenosyl-L-methionine</keyword>
<organism evidence="12 13">
    <name type="scientific">Gossypium anomalum</name>
    <dbReference type="NCBI Taxonomy" id="47600"/>
    <lineage>
        <taxon>Eukaryota</taxon>
        <taxon>Viridiplantae</taxon>
        <taxon>Streptophyta</taxon>
        <taxon>Embryophyta</taxon>
        <taxon>Tracheophyta</taxon>
        <taxon>Spermatophyta</taxon>
        <taxon>Magnoliopsida</taxon>
        <taxon>eudicotyledons</taxon>
        <taxon>Gunneridae</taxon>
        <taxon>Pentapetalae</taxon>
        <taxon>rosids</taxon>
        <taxon>malvids</taxon>
        <taxon>Malvales</taxon>
        <taxon>Malvaceae</taxon>
        <taxon>Malvoideae</taxon>
        <taxon>Gossypium</taxon>
    </lineage>
</organism>
<comment type="caution">
    <text evidence="12">The sequence shown here is derived from an EMBL/GenBank/DDBJ whole genome shotgun (WGS) entry which is preliminary data.</text>
</comment>
<keyword evidence="2" id="KW-0808">Transferase</keyword>
<dbReference type="GO" id="GO:0003723">
    <property type="term" value="F:RNA binding"/>
    <property type="evidence" value="ECO:0007669"/>
    <property type="project" value="UniProtKB-KW"/>
</dbReference>
<dbReference type="Proteomes" id="UP000701853">
    <property type="component" value="Chromosome 12"/>
</dbReference>
<keyword evidence="1" id="KW-0489">Methyltransferase</keyword>
<proteinExistence type="predicted"/>
<dbReference type="SUPFAM" id="SSF75217">
    <property type="entry name" value="alpha/beta knot"/>
    <property type="match status" value="1"/>
</dbReference>
<dbReference type="EMBL" id="JAHUZN010000012">
    <property type="protein sequence ID" value="KAG8476079.1"/>
    <property type="molecule type" value="Genomic_DNA"/>
</dbReference>
<dbReference type="CDD" id="cd18091">
    <property type="entry name" value="SpoU-like_TRM3-like"/>
    <property type="match status" value="1"/>
</dbReference>
<dbReference type="InterPro" id="IPR029028">
    <property type="entry name" value="Alpha/beta_knot_MTases"/>
</dbReference>
<evidence type="ECO:0000256" key="3">
    <source>
        <dbReference type="ARBA" id="ARBA00022691"/>
    </source>
</evidence>
<keyword evidence="13" id="KW-1185">Reference proteome</keyword>
<dbReference type="Gene3D" id="3.40.1280.10">
    <property type="match status" value="1"/>
</dbReference>
<name>A0A8J6CKW7_9ROSI</name>
<keyword evidence="5" id="KW-0007">Acetylation</keyword>
<evidence type="ECO:0000256" key="4">
    <source>
        <dbReference type="ARBA" id="ARBA00022884"/>
    </source>
</evidence>
<sequence length="2041" mass="230493">MAAAVISSLSKSFGQIPPSAIPPMLDCILTSTAVSSSSLFSSLLDDLPDLIESVNRDGKLDSDRRNSIASMIGALCHLLTKASQLYFPLLFSIDTFQKKNVNLVLRFFMVVYFRLLFISTVLKCYEEKLGDSGLSHRELKEIGREELQSFLWKGFIPLMKMGHDFDQELLNQIADSFFDVVQSIHAWEVLEENLVPFSLRSIGLSAGIIQNGDLQGTGLDRSSLFHVSSDLIEKLIENLHVGKDCKLSISGYFPLPLSCHVLSITLDAALRNFQAAPVTGSVSENVSSVESFTANLLWNLCNVTERLLLQGSESRSCTIGFLLPVIFKAFVSQSSFEISVHRQIHILSRNLFFMRMWTCCRKLFSLGSLERRDSYRILSLYLSYFSCGGTFQNANMSDGEEEFDIRSEKDLWNEIKRGLVDEEGLVRKQSLHILKTLLCMDSGNQHHSDISEKKTQGKHSVPHGVTKRELWAYKEAKSLGVGKLCNSVDSGMNSQQQWEAFVLLFEMLEEYGTHLVEAAWNHQITSLLQFSVSHDNFVSAISGSMHQTQSETWAEVFSWLSILWKRGFCHDNPQVRCMIMQSFLGIEWRNYGSCVKSVPENFILGSLMEALNDPVHHSDFGVKGIYSSKTIEGATHFLHHYSSYLDARETVIFLNSLASLAKRKSFSRAGLMGLAECIAASAFGAHKCSNNKVESSEFGTVDEVQLEYSLENFLHNNGTELLDFLRYVLESSKQHFNPNYRFRVCEKVVEAAASMVPASDVSLEILLHFISTLPREVTDYGASFEYGKDWVQKIFELDGDTFGDVFGKKHQSRSGGIQMQLLESLNEFPERFIIHHCLFQNFDDEDLDAWEFEVRRWARVLFLVIKEEHQLAPLITFIQQHGTNIRKQNNHSEWVPVKFLTLILGLIQEIQVMQRRKHGAKVQTKIEIQQLETEEQSSEAEASNIYNMFTDSLLLILEEVVSFCNLSCSIFSSGSDIEDKVLPSSVRGKLGGPSQRRLSISLTTAVLQATISVKAVAYIYAWCAQHRTGILLNSAFTAVWKFFCNTITSPTCNSESEAEVRIAAYEALAPALKALVSVLAPQSLVLFMENSKSLQPAIEVEPWLDTLVLSFLQNINNLLAVGFMVRTRRAVLLNWKWVILESLLSIPYYSFGSKLQQEDGSYLFSDAALINIFTDTVESLENAGEGSVLPMLRSIRLALELFASRRLSLVVSRFTGVDSQLPAQYGLCVMQGLQLIRELLFPHCFGISSLRFQYLVIISALIMHRKLFISMVEPPPGMIWRLVHSSWILHSSCNKRRVAHIAALLSSVLHPSLFSDGDMHDADNEPGPLKWVCGSSLLYMHEFMGVGVSFVEKLLEEGTKSPRTIRLAALHLAGLLLSNPTTIKYYIKELKLLTLYGSVAFDEDFEAELSENDDARTEVTLLTKIQDSELTERPCSEIIHRFSKSVIILEELLSRFLEAFINTELYARVCVANLFYKLADLTNRSGSSTGDKASQSALESGKLFLLELLDTVLNDKELAKELYKKYSAVADTFLFILFRFLTLCFRLVGMLIICPIIFQQIHRRKIRAWQMICVLSQFVDDDIVGEVTQCLQIALYRNNLPSVRQYLETFAINIYMKFPSLVAEQLVPLLRDYDMRPQALSSYVFIAANVILHASKDIQLRHLDELLPPILPLLTSHHHSLRGFTQVLLHQVLCKFFPSLDSKSSEFIPLEKRCFEDLKLYLAKNSDCMRLRASMEGYLDAYNPKTCVTPAGIFVSRVEEIGFECVPTSLMEQVINFLNDVREDLRCSMAKDIVTIKNESLNMAAGPGSTEEVSSACEEKLELPKDAHLDFQKKITFSKHEKPDLGSSSLLCKGEVYKQLLEMEKEDDLLDQLWKSRSLAMERIRGNRQHIILVASLIDRIPNLAGLARTCEVFKTQGLAVADAKIVQDKQFQLISVTAEKWVPVIEVPVNTVKQFLEKKKREGFSILGLEQTANSVPLDQYIYPKKTVLVLGREKEGIPVDIIHVLDACIEIPQLGVVRSLNVHVSGAIALWEYTRQQRL</sequence>
<comment type="catalytic activity">
    <reaction evidence="6">
        <text>guanosine(18) in tRNA + S-adenosyl-L-methionine = 2'-O-methylguanosine(18) in tRNA + S-adenosyl-L-homocysteine + H(+)</text>
        <dbReference type="Rhea" id="RHEA:20077"/>
        <dbReference type="Rhea" id="RHEA-COMP:10190"/>
        <dbReference type="Rhea" id="RHEA-COMP:10192"/>
        <dbReference type="ChEBI" id="CHEBI:15378"/>
        <dbReference type="ChEBI" id="CHEBI:57856"/>
        <dbReference type="ChEBI" id="CHEBI:59789"/>
        <dbReference type="ChEBI" id="CHEBI:74269"/>
        <dbReference type="ChEBI" id="CHEBI:74445"/>
        <dbReference type="EC" id="2.1.1.34"/>
    </reaction>
    <physiologicalReaction direction="left-to-right" evidence="6">
        <dbReference type="Rhea" id="RHEA:20078"/>
    </physiologicalReaction>
</comment>
<reference evidence="12 13" key="1">
    <citation type="journal article" date="2021" name="bioRxiv">
        <title>The Gossypium anomalum genome as a resource for cotton improvement and evolutionary analysis of hybrid incompatibility.</title>
        <authorList>
            <person name="Grover C.E."/>
            <person name="Yuan D."/>
            <person name="Arick M.A."/>
            <person name="Miller E.R."/>
            <person name="Hu G."/>
            <person name="Peterson D.G."/>
            <person name="Wendel J.F."/>
            <person name="Udall J.A."/>
        </authorList>
    </citation>
    <scope>NUCLEOTIDE SEQUENCE [LARGE SCALE GENOMIC DNA]</scope>
    <source>
        <strain evidence="12">JFW-Udall</strain>
        <tissue evidence="12">Leaf</tissue>
    </source>
</reference>
<evidence type="ECO:0000313" key="12">
    <source>
        <dbReference type="EMBL" id="KAG8476079.1"/>
    </source>
</evidence>
<dbReference type="SUPFAM" id="SSF48371">
    <property type="entry name" value="ARM repeat"/>
    <property type="match status" value="1"/>
</dbReference>
<dbReference type="InterPro" id="IPR045330">
    <property type="entry name" value="TRM3/TARBP1"/>
</dbReference>
<dbReference type="GO" id="GO:0030488">
    <property type="term" value="P:tRNA methylation"/>
    <property type="evidence" value="ECO:0007669"/>
    <property type="project" value="InterPro"/>
</dbReference>
<dbReference type="FunFam" id="3.40.1280.10:FF:000010">
    <property type="entry name" value="probable methyltransferase TARBP1"/>
    <property type="match status" value="1"/>
</dbReference>